<dbReference type="AlphaFoldDB" id="A0A7S2FBC7"/>
<gene>
    <name evidence="5" type="ORF">AAND1436_LOCUS8189</name>
</gene>
<dbReference type="EMBL" id="HBGQ01016480">
    <property type="protein sequence ID" value="CAD9382928.1"/>
    <property type="molecule type" value="Transcribed_RNA"/>
</dbReference>
<dbReference type="GO" id="GO:0042273">
    <property type="term" value="P:ribosomal large subunit biogenesis"/>
    <property type="evidence" value="ECO:0007669"/>
    <property type="project" value="TreeGrafter"/>
</dbReference>
<dbReference type="SUPFAM" id="SSF50104">
    <property type="entry name" value="Translation proteins SH3-like domain"/>
    <property type="match status" value="1"/>
</dbReference>
<dbReference type="GO" id="GO:0006412">
    <property type="term" value="P:translation"/>
    <property type="evidence" value="ECO:0007669"/>
    <property type="project" value="InterPro"/>
</dbReference>
<dbReference type="PANTHER" id="PTHR11127:SF2">
    <property type="entry name" value="LARGE RIBOSOMAL SUBUNIT PROTEIN EL14"/>
    <property type="match status" value="1"/>
</dbReference>
<dbReference type="Gene3D" id="2.30.30.30">
    <property type="match status" value="1"/>
</dbReference>
<reference evidence="5" key="1">
    <citation type="submission" date="2021-01" db="EMBL/GenBank/DDBJ databases">
        <authorList>
            <person name="Corre E."/>
            <person name="Pelletier E."/>
            <person name="Niang G."/>
            <person name="Scheremetjew M."/>
            <person name="Finn R."/>
            <person name="Kale V."/>
            <person name="Holt S."/>
            <person name="Cochrane G."/>
            <person name="Meng A."/>
            <person name="Brown T."/>
            <person name="Cohen L."/>
        </authorList>
    </citation>
    <scope>NUCLEOTIDE SEQUENCE</scope>
    <source>
        <strain evidence="5">CCMP2222</strain>
    </source>
</reference>
<dbReference type="InterPro" id="IPR002784">
    <property type="entry name" value="Ribosomal_eL14_dom"/>
</dbReference>
<dbReference type="InterPro" id="IPR014722">
    <property type="entry name" value="Rib_uL2_dom2"/>
</dbReference>
<sequence length="113" mass="12757">MMGIMCTIVDIVDQQRVVVDGPQSVTGVVRHMMPIRRLSLTDFKAGIVRGAHEKTLRLALEKEDIMAKFGATSWGKKLKAREARASMTDFERFKLQKAKKALSKAVRKTLKKK</sequence>
<proteinExistence type="inferred from homology"/>
<evidence type="ECO:0000256" key="1">
    <source>
        <dbReference type="ARBA" id="ARBA00006592"/>
    </source>
</evidence>
<dbReference type="Gene3D" id="6.10.250.2270">
    <property type="match status" value="1"/>
</dbReference>
<dbReference type="Pfam" id="PF01929">
    <property type="entry name" value="Ribosomal_L14e"/>
    <property type="match status" value="1"/>
</dbReference>
<dbReference type="GO" id="GO:0003735">
    <property type="term" value="F:structural constituent of ribosome"/>
    <property type="evidence" value="ECO:0007669"/>
    <property type="project" value="InterPro"/>
</dbReference>
<evidence type="ECO:0000313" key="5">
    <source>
        <dbReference type="EMBL" id="CAD9382928.1"/>
    </source>
</evidence>
<dbReference type="InterPro" id="IPR008991">
    <property type="entry name" value="Translation_prot_SH3-like_sf"/>
</dbReference>
<dbReference type="PANTHER" id="PTHR11127">
    <property type="entry name" value="60S RIBOSOMAL PROTEIN L14"/>
    <property type="match status" value="1"/>
</dbReference>
<evidence type="ECO:0000256" key="3">
    <source>
        <dbReference type="ARBA" id="ARBA00023274"/>
    </source>
</evidence>
<keyword evidence="2" id="KW-0689">Ribosomal protein</keyword>
<comment type="similarity">
    <text evidence="1">Belongs to the eukaryotic ribosomal protein eL14 family.</text>
</comment>
<dbReference type="CDD" id="cd23702">
    <property type="entry name" value="eL14"/>
    <property type="match status" value="1"/>
</dbReference>
<organism evidence="5">
    <name type="scientific">Alexandrium andersonii</name>
    <dbReference type="NCBI Taxonomy" id="327968"/>
    <lineage>
        <taxon>Eukaryota</taxon>
        <taxon>Sar</taxon>
        <taxon>Alveolata</taxon>
        <taxon>Dinophyceae</taxon>
        <taxon>Gonyaulacales</taxon>
        <taxon>Pyrocystaceae</taxon>
        <taxon>Alexandrium</taxon>
    </lineage>
</organism>
<dbReference type="GO" id="GO:0003723">
    <property type="term" value="F:RNA binding"/>
    <property type="evidence" value="ECO:0007669"/>
    <property type="project" value="InterPro"/>
</dbReference>
<protein>
    <recommendedName>
        <fullName evidence="4">Large ribosomal subunit protein eL14 domain-containing protein</fullName>
    </recommendedName>
</protein>
<evidence type="ECO:0000259" key="4">
    <source>
        <dbReference type="Pfam" id="PF01929"/>
    </source>
</evidence>
<accession>A0A7S2FBC7</accession>
<keyword evidence="3" id="KW-0687">Ribonucleoprotein</keyword>
<name>A0A7S2FBC7_9DINO</name>
<dbReference type="InterPro" id="IPR039660">
    <property type="entry name" value="Ribosomal_eL14"/>
</dbReference>
<dbReference type="GO" id="GO:0022625">
    <property type="term" value="C:cytosolic large ribosomal subunit"/>
    <property type="evidence" value="ECO:0007669"/>
    <property type="project" value="TreeGrafter"/>
</dbReference>
<feature type="domain" description="Large ribosomal subunit protein eL14" evidence="4">
    <location>
        <begin position="30"/>
        <end position="101"/>
    </location>
</feature>
<evidence type="ECO:0000256" key="2">
    <source>
        <dbReference type="ARBA" id="ARBA00022980"/>
    </source>
</evidence>